<evidence type="ECO:0000313" key="7">
    <source>
        <dbReference type="EMBL" id="GAA2455138.1"/>
    </source>
</evidence>
<dbReference type="InterPro" id="IPR043917">
    <property type="entry name" value="DUF5753"/>
</dbReference>
<feature type="region of interest" description="Disordered" evidence="5">
    <location>
        <begin position="1"/>
        <end position="20"/>
    </location>
</feature>
<evidence type="ECO:0000256" key="3">
    <source>
        <dbReference type="ARBA" id="ARBA00022777"/>
    </source>
</evidence>
<dbReference type="InterPro" id="IPR010982">
    <property type="entry name" value="Lambda_DNA-bd_dom_sf"/>
</dbReference>
<keyword evidence="4" id="KW-0067">ATP-binding</keyword>
<dbReference type="PROSITE" id="PS50943">
    <property type="entry name" value="HTH_CROC1"/>
    <property type="match status" value="1"/>
</dbReference>
<dbReference type="PROSITE" id="PS01128">
    <property type="entry name" value="SHIKIMATE_KINASE"/>
    <property type="match status" value="1"/>
</dbReference>
<feature type="domain" description="HTH cro/C1-type" evidence="6">
    <location>
        <begin position="43"/>
        <end position="98"/>
    </location>
</feature>
<keyword evidence="8" id="KW-1185">Reference proteome</keyword>
<dbReference type="InterPro" id="IPR023000">
    <property type="entry name" value="Shikimate_kinase_CS"/>
</dbReference>
<reference evidence="8" key="1">
    <citation type="journal article" date="2019" name="Int. J. Syst. Evol. Microbiol.">
        <title>The Global Catalogue of Microorganisms (GCM) 10K type strain sequencing project: providing services to taxonomists for standard genome sequencing and annotation.</title>
        <authorList>
            <consortium name="The Broad Institute Genomics Platform"/>
            <consortium name="The Broad Institute Genome Sequencing Center for Infectious Disease"/>
            <person name="Wu L."/>
            <person name="Ma J."/>
        </authorList>
    </citation>
    <scope>NUCLEOTIDE SEQUENCE [LARGE SCALE GENOMIC DNA]</scope>
    <source>
        <strain evidence="8">JCM 6922</strain>
    </source>
</reference>
<evidence type="ECO:0000256" key="5">
    <source>
        <dbReference type="SAM" id="MobiDB-lite"/>
    </source>
</evidence>
<dbReference type="InterPro" id="IPR001387">
    <property type="entry name" value="Cro/C1-type_HTH"/>
</dbReference>
<protein>
    <submittedName>
        <fullName evidence="7">Helix-turn-helix transcriptional regulator</fullName>
    </submittedName>
</protein>
<evidence type="ECO:0000256" key="1">
    <source>
        <dbReference type="ARBA" id="ARBA00022679"/>
    </source>
</evidence>
<name>A0ABP5XHP5_9ACTN</name>
<evidence type="ECO:0000256" key="4">
    <source>
        <dbReference type="ARBA" id="ARBA00022840"/>
    </source>
</evidence>
<dbReference type="CDD" id="cd00093">
    <property type="entry name" value="HTH_XRE"/>
    <property type="match status" value="1"/>
</dbReference>
<dbReference type="SMART" id="SM00530">
    <property type="entry name" value="HTH_XRE"/>
    <property type="match status" value="1"/>
</dbReference>
<gene>
    <name evidence="7" type="ORF">GCM10010421_55350</name>
</gene>
<keyword evidence="3" id="KW-0418">Kinase</keyword>
<dbReference type="Pfam" id="PF19054">
    <property type="entry name" value="DUF5753"/>
    <property type="match status" value="1"/>
</dbReference>
<evidence type="ECO:0000313" key="8">
    <source>
        <dbReference type="Proteomes" id="UP001500460"/>
    </source>
</evidence>
<accession>A0ABP5XHP5</accession>
<comment type="caution">
    <text evidence="7">The sequence shown here is derived from an EMBL/GenBank/DDBJ whole genome shotgun (WGS) entry which is preliminary data.</text>
</comment>
<dbReference type="Gene3D" id="1.10.260.40">
    <property type="entry name" value="lambda repressor-like DNA-binding domains"/>
    <property type="match status" value="1"/>
</dbReference>
<keyword evidence="1" id="KW-0808">Transferase</keyword>
<evidence type="ECO:0000256" key="2">
    <source>
        <dbReference type="ARBA" id="ARBA00022741"/>
    </source>
</evidence>
<dbReference type="Pfam" id="PF13560">
    <property type="entry name" value="HTH_31"/>
    <property type="match status" value="1"/>
</dbReference>
<dbReference type="EMBL" id="BAAATK010000051">
    <property type="protein sequence ID" value="GAA2455138.1"/>
    <property type="molecule type" value="Genomic_DNA"/>
</dbReference>
<sequence>MGQGPAGAQGPGSGEPLRPGRRVRYIRDEAVPSAPRMVLGNALRVRREALGLKQEQVALQLGVSNSKVSRIESGQHQFKERDLARFFAIYRVDDPAEQAQLRELAEHANRLPWWQPWSGVAQKHLQAVVSFEDMAQRIRTYEPQQLPGLVQTEEYARAVIATGGGDVQQREALVALRVERQRRFREAPADKKLICVIDEGSLRRGYGSPQIMRRQLEHLIELAACPRYLIRIAEQGRYNVPVHIGSVTIWDFSARILPDIAYAEVYDGGLIFQDEEQVDARIRGFDRLRGVSLTPERSLQRLRDLLTSGYYR</sequence>
<evidence type="ECO:0000259" key="6">
    <source>
        <dbReference type="PROSITE" id="PS50943"/>
    </source>
</evidence>
<feature type="compositionally biased region" description="Gly residues" evidence="5">
    <location>
        <begin position="1"/>
        <end position="13"/>
    </location>
</feature>
<organism evidence="7 8">
    <name type="scientific">Streptomyces glaucus</name>
    <dbReference type="NCBI Taxonomy" id="284029"/>
    <lineage>
        <taxon>Bacteria</taxon>
        <taxon>Bacillati</taxon>
        <taxon>Actinomycetota</taxon>
        <taxon>Actinomycetes</taxon>
        <taxon>Kitasatosporales</taxon>
        <taxon>Streptomycetaceae</taxon>
        <taxon>Streptomyces</taxon>
    </lineage>
</organism>
<keyword evidence="2" id="KW-0547">Nucleotide-binding</keyword>
<dbReference type="SUPFAM" id="SSF47413">
    <property type="entry name" value="lambda repressor-like DNA-binding domains"/>
    <property type="match status" value="1"/>
</dbReference>
<proteinExistence type="predicted"/>
<dbReference type="Proteomes" id="UP001500460">
    <property type="component" value="Unassembled WGS sequence"/>
</dbReference>